<dbReference type="PANTHER" id="PTHR37952:SF2">
    <property type="entry name" value="PROTEIN CREA"/>
    <property type="match status" value="1"/>
</dbReference>
<evidence type="ECO:0000313" key="2">
    <source>
        <dbReference type="Proteomes" id="UP000075714"/>
    </source>
</evidence>
<dbReference type="PANTHER" id="PTHR37952">
    <property type="match status" value="1"/>
</dbReference>
<name>A0A150GD80_GONPE</name>
<keyword evidence="2" id="KW-1185">Reference proteome</keyword>
<gene>
    <name evidence="1" type="ORF">GPECTOR_33g671</name>
</gene>
<evidence type="ECO:0000313" key="1">
    <source>
        <dbReference type="EMBL" id="KXZ47789.1"/>
    </source>
</evidence>
<accession>A0A150GD80</accession>
<dbReference type="OrthoDB" id="10260865at2759"/>
<protein>
    <submittedName>
        <fullName evidence="1">Uncharacterized protein</fullName>
    </submittedName>
</protein>
<sequence>MSLANLINRTAYASGPRERISEFEASGFLFKDVVEVTAIEDPEINGVTIYFSDFKRNIVDKLQKDFFSEPSQASLTCLVTGPVTIKDPKKISAFEGSEVFSEQKGLNIFKNKTLRVRRIYDAERRAVVYVAYSTRLSTASDEGGVSSGRYRTSLCAVALPPPLQAPAVSAAVPVAVTAAPESP</sequence>
<dbReference type="EMBL" id="LSYV01000034">
    <property type="protein sequence ID" value="KXZ47789.1"/>
    <property type="molecule type" value="Genomic_DNA"/>
</dbReference>
<dbReference type="InterPro" id="IPR010292">
    <property type="entry name" value="Uncharacterised_CreA"/>
</dbReference>
<proteinExistence type="predicted"/>
<dbReference type="Pfam" id="PF05981">
    <property type="entry name" value="CreA"/>
    <property type="match status" value="1"/>
</dbReference>
<comment type="caution">
    <text evidence="1">The sequence shown here is derived from an EMBL/GenBank/DDBJ whole genome shotgun (WGS) entry which is preliminary data.</text>
</comment>
<dbReference type="Proteomes" id="UP000075714">
    <property type="component" value="Unassembled WGS sequence"/>
</dbReference>
<organism evidence="1 2">
    <name type="scientific">Gonium pectorale</name>
    <name type="common">Green alga</name>
    <dbReference type="NCBI Taxonomy" id="33097"/>
    <lineage>
        <taxon>Eukaryota</taxon>
        <taxon>Viridiplantae</taxon>
        <taxon>Chlorophyta</taxon>
        <taxon>core chlorophytes</taxon>
        <taxon>Chlorophyceae</taxon>
        <taxon>CS clade</taxon>
        <taxon>Chlamydomonadales</taxon>
        <taxon>Volvocaceae</taxon>
        <taxon>Gonium</taxon>
    </lineage>
</organism>
<dbReference type="AlphaFoldDB" id="A0A150GD80"/>
<reference evidence="2" key="1">
    <citation type="journal article" date="2016" name="Nat. Commun.">
        <title>The Gonium pectorale genome demonstrates co-option of cell cycle regulation during the evolution of multicellularity.</title>
        <authorList>
            <person name="Hanschen E.R."/>
            <person name="Marriage T.N."/>
            <person name="Ferris P.J."/>
            <person name="Hamaji T."/>
            <person name="Toyoda A."/>
            <person name="Fujiyama A."/>
            <person name="Neme R."/>
            <person name="Noguchi H."/>
            <person name="Minakuchi Y."/>
            <person name="Suzuki M."/>
            <person name="Kawai-Toyooka H."/>
            <person name="Smith D.R."/>
            <person name="Sparks H."/>
            <person name="Anderson J."/>
            <person name="Bakaric R."/>
            <person name="Luria V."/>
            <person name="Karger A."/>
            <person name="Kirschner M.W."/>
            <person name="Durand P.M."/>
            <person name="Michod R.E."/>
            <person name="Nozaki H."/>
            <person name="Olson B.J."/>
        </authorList>
    </citation>
    <scope>NUCLEOTIDE SEQUENCE [LARGE SCALE GENOMIC DNA]</scope>
    <source>
        <strain evidence="2">NIES-2863</strain>
    </source>
</reference>